<feature type="compositionally biased region" description="Low complexity" evidence="1">
    <location>
        <begin position="1180"/>
        <end position="1194"/>
    </location>
</feature>
<feature type="region of interest" description="Disordered" evidence="1">
    <location>
        <begin position="757"/>
        <end position="792"/>
    </location>
</feature>
<reference evidence="2 3" key="1">
    <citation type="submission" date="2021-02" db="EMBL/GenBank/DDBJ databases">
        <title>Leishmania (Mundinia) enrietti genome sequencing and assembly.</title>
        <authorList>
            <person name="Almutairi H."/>
            <person name="Gatherer D."/>
        </authorList>
    </citation>
    <scope>NUCLEOTIDE SEQUENCE [LARGE SCALE GENOMIC DNA]</scope>
    <source>
        <strain evidence="2">CUR178</strain>
    </source>
</reference>
<feature type="region of interest" description="Disordered" evidence="1">
    <location>
        <begin position="1344"/>
        <end position="1369"/>
    </location>
</feature>
<feature type="compositionally biased region" description="Low complexity" evidence="1">
    <location>
        <begin position="1349"/>
        <end position="1369"/>
    </location>
</feature>
<feature type="compositionally biased region" description="Basic residues" evidence="1">
    <location>
        <begin position="552"/>
        <end position="564"/>
    </location>
</feature>
<dbReference type="EMBL" id="JAFHKP010000005">
    <property type="protein sequence ID" value="KAG5486348.1"/>
    <property type="molecule type" value="Genomic_DNA"/>
</dbReference>
<feature type="region of interest" description="Disordered" evidence="1">
    <location>
        <begin position="1051"/>
        <end position="1145"/>
    </location>
</feature>
<dbReference type="GeneID" id="94174810"/>
<feature type="region of interest" description="Disordered" evidence="1">
    <location>
        <begin position="837"/>
        <end position="1026"/>
    </location>
</feature>
<feature type="region of interest" description="Disordered" evidence="1">
    <location>
        <begin position="548"/>
        <end position="571"/>
    </location>
</feature>
<feature type="region of interest" description="Disordered" evidence="1">
    <location>
        <begin position="1469"/>
        <end position="1500"/>
    </location>
</feature>
<feature type="compositionally biased region" description="Polar residues" evidence="1">
    <location>
        <begin position="285"/>
        <end position="295"/>
    </location>
</feature>
<feature type="region of interest" description="Disordered" evidence="1">
    <location>
        <begin position="718"/>
        <end position="741"/>
    </location>
</feature>
<feature type="region of interest" description="Disordered" evidence="1">
    <location>
        <begin position="275"/>
        <end position="393"/>
    </location>
</feature>
<evidence type="ECO:0000313" key="2">
    <source>
        <dbReference type="EMBL" id="KAG5486348.1"/>
    </source>
</evidence>
<evidence type="ECO:0000313" key="3">
    <source>
        <dbReference type="Proteomes" id="UP000674179"/>
    </source>
</evidence>
<feature type="compositionally biased region" description="Basic and acidic residues" evidence="1">
    <location>
        <begin position="970"/>
        <end position="985"/>
    </location>
</feature>
<feature type="compositionally biased region" description="Basic and acidic residues" evidence="1">
    <location>
        <begin position="19"/>
        <end position="31"/>
    </location>
</feature>
<feature type="compositionally biased region" description="Polar residues" evidence="1">
    <location>
        <begin position="1081"/>
        <end position="1091"/>
    </location>
</feature>
<protein>
    <submittedName>
        <fullName evidence="2">Uncharacterized protein</fullName>
    </submittedName>
</protein>
<feature type="compositionally biased region" description="Polar residues" evidence="1">
    <location>
        <begin position="942"/>
        <end position="964"/>
    </location>
</feature>
<gene>
    <name evidence="2" type="ORF">CUR178_07659</name>
</gene>
<feature type="region of interest" description="Disordered" evidence="1">
    <location>
        <begin position="167"/>
        <end position="188"/>
    </location>
</feature>
<feature type="region of interest" description="Disordered" evidence="1">
    <location>
        <begin position="619"/>
        <end position="653"/>
    </location>
</feature>
<comment type="caution">
    <text evidence="2">The sequence shown here is derived from an EMBL/GenBank/DDBJ whole genome shotgun (WGS) entry which is preliminary data.</text>
</comment>
<feature type="compositionally biased region" description="Low complexity" evidence="1">
    <location>
        <begin position="875"/>
        <end position="884"/>
    </location>
</feature>
<feature type="compositionally biased region" description="Low complexity" evidence="1">
    <location>
        <begin position="1017"/>
        <end position="1026"/>
    </location>
</feature>
<dbReference type="OrthoDB" id="267738at2759"/>
<feature type="region of interest" description="Disordered" evidence="1">
    <location>
        <begin position="797"/>
        <end position="816"/>
    </location>
</feature>
<feature type="region of interest" description="Disordered" evidence="1">
    <location>
        <begin position="455"/>
        <end position="476"/>
    </location>
</feature>
<name>A0A836HRP8_LEIEN</name>
<feature type="region of interest" description="Disordered" evidence="1">
    <location>
        <begin position="1"/>
        <end position="47"/>
    </location>
</feature>
<proteinExistence type="predicted"/>
<keyword evidence="3" id="KW-1185">Reference proteome</keyword>
<feature type="compositionally biased region" description="Basic residues" evidence="1">
    <location>
        <begin position="1103"/>
        <end position="1119"/>
    </location>
</feature>
<evidence type="ECO:0000256" key="1">
    <source>
        <dbReference type="SAM" id="MobiDB-lite"/>
    </source>
</evidence>
<dbReference type="RefSeq" id="XP_067695790.1">
    <property type="nucleotide sequence ID" value="XM_067839300.1"/>
</dbReference>
<feature type="compositionally biased region" description="Low complexity" evidence="1">
    <location>
        <begin position="841"/>
        <end position="850"/>
    </location>
</feature>
<organism evidence="2 3">
    <name type="scientific">Leishmania enriettii</name>
    <dbReference type="NCBI Taxonomy" id="5663"/>
    <lineage>
        <taxon>Eukaryota</taxon>
        <taxon>Discoba</taxon>
        <taxon>Euglenozoa</taxon>
        <taxon>Kinetoplastea</taxon>
        <taxon>Metakinetoplastina</taxon>
        <taxon>Trypanosomatida</taxon>
        <taxon>Trypanosomatidae</taxon>
        <taxon>Leishmaniinae</taxon>
        <taxon>Leishmania</taxon>
    </lineage>
</organism>
<feature type="compositionally biased region" description="Low complexity" evidence="1">
    <location>
        <begin position="797"/>
        <end position="806"/>
    </location>
</feature>
<feature type="compositionally biased region" description="Gly residues" evidence="1">
    <location>
        <begin position="1195"/>
        <end position="1206"/>
    </location>
</feature>
<sequence>MGSELSTMSGGGRNVEACSEARTRRADHERPTPNVIPLGYASGQAPPPLLPDGEIRSVADDASNTSWSRSAVTVSTYSAQHSVLSTTDQSAHQQHREHSMPMCDTNSATAFPAAEAPLQQQQRRTQYSIYARQMRRRGRDGDRLGSLHRNSAVDFLFANEFFSRSDSTVGSEAEIDSGSGDDKNDAGRAHYHCSITPMETISPYRPGRPLSRGLAGEELFEHPLQHAMDGAPALASSPTAVTVISATSPPHAKTSSTGQSEKAASTAVSVVVSGIDGSSDLPPALTSSRNSSTASHDSKPSAAGGDKDGATPSPSSRPLSWRKRLLRPVSQSSSQAHCKGSATKRDPSGDAGAALSSQEEKKFKARKKISHPERPLERKHPHRANSSEVAAGASSEAVGAAIISVGEEPLAAGTEAPIRKESLRAVTTAELSELDLSALKARQFTYSERRGIAAETERLRPAGDPGGSASPALANEKKGVGVAGEYGSLMRASASPAHQQHATGEDDGGRRSASSGACPPRSSMSPPCHSDSFLKRFLGCNDSDGGSSTGIARHHGHEPGHRRRGGDGHSNRVAAVMPTCLLNSKHHRRRLMRASSGGGGHDLNNESCNGFFAPTQRSGQRRMLYGSDGEIGRSDDDEADLNSESGNSTDSMREAARMASGGGGAMVHAFGSFFDGSQSGSLHSVSSLHGPAWIGDYADGGMAEATAATGVPTLCDGGGARRAARHHPTPDLHPSRITGASVSGAGVLNTQSQRVADTLPEPTSPSPSPGANCQVAPSMPESGQSARDSPLPVLATPASVSAAEAPASRKRVESPAVIRRVPSATAPCRGAHSHIRAATEVSSGSSVFGSGSSGGSGIAPEVDSIGLAGSSRLTPPAEAVSPSLLSPPPRPQAAVTWTEAHSFRRGSVGGGNTDLSTVEGAAGSSTTPKSFSSDACRRSHLGNVSNSDGGAPQATTSVLASVQGSGDALRPTRADSKDLILRPDRATSANRRHSGRNDDAPGGSGSRQRRPRNRTHSSGARLSSFSFSSDSFLHGKVRGRLAKAAAAAAAAYSSSIERRRRMSGSGGTQVHARHHIHSDADSVTSGASPSTAARKAEADGRHDCRHHSSSGHHHHKRHGINTSSDRKREMRSRRHLRSGYGNGSEMGSLVAGLDDLLLGNDGKAVSGNLTALYVRSVSSSSSSLAPSSRNSSANGGVGGSGNGVGSGSVRALRKRAAKARDLSASSSVDSESNSHLRSHWTASALPMHRLPLMETSSSSFATVAAVGSASGAAAGGACGMKLPSFKLDTGVDIRSSAGACSDFPASSGGCRLTSECNAVVRPHHPTHQQQQQPRTAIAAPHEVIGKGHSNSSNRRSQSLRSPAAVGSATTAAALPQMHSGVMSRNASPGVGVAANMSVPMPMINGCEKRSRRPTVAPSAAGVHSSVSVSGAHLPRMPPPTSLRCASSKSDGDGDSVTLSFLDVNSRGDGGAAASLLAGPSRDSSTKRRRPTTQNFTPWSVDMSRFKALQEAQESSS</sequence>
<feature type="region of interest" description="Disordered" evidence="1">
    <location>
        <begin position="1407"/>
        <end position="1453"/>
    </location>
</feature>
<feature type="compositionally biased region" description="Low complexity" evidence="1">
    <location>
        <begin position="1222"/>
        <end position="1233"/>
    </location>
</feature>
<feature type="compositionally biased region" description="Polar residues" evidence="1">
    <location>
        <begin position="923"/>
        <end position="933"/>
    </location>
</feature>
<dbReference type="Proteomes" id="UP000674179">
    <property type="component" value="Chromosome 5"/>
</dbReference>
<accession>A0A836HRP8</accession>
<feature type="compositionally biased region" description="Low complexity" evidence="1">
    <location>
        <begin position="1415"/>
        <end position="1432"/>
    </location>
</feature>
<feature type="region of interest" description="Disordered" evidence="1">
    <location>
        <begin position="492"/>
        <end position="529"/>
    </location>
</feature>
<dbReference type="KEGG" id="lenr:94174810"/>
<feature type="region of interest" description="Disordered" evidence="1">
    <location>
        <begin position="1180"/>
        <end position="1235"/>
    </location>
</feature>